<keyword evidence="2" id="KW-1185">Reference proteome</keyword>
<evidence type="ECO:0000313" key="2">
    <source>
        <dbReference type="Proteomes" id="UP000281553"/>
    </source>
</evidence>
<gene>
    <name evidence="1" type="ORF">DILT_LOCUS4256</name>
</gene>
<evidence type="ECO:0000313" key="1">
    <source>
        <dbReference type="EMBL" id="VDK88673.1"/>
    </source>
</evidence>
<sequence length="107" mass="11813">MDAADLCRPPKDSCDLGRFSCFRRVDDGLENQQGRIAVAAPLENGKQMSDYNLPPTQARLQFLANEDILLRVKKISSSEVLTLVVDPCTMVEELKAKIETAEGMSPT</sequence>
<dbReference type="EMBL" id="UYRU01045131">
    <property type="protein sequence ID" value="VDK88673.1"/>
    <property type="molecule type" value="Genomic_DNA"/>
</dbReference>
<dbReference type="CDD" id="cd17039">
    <property type="entry name" value="Ubl_ubiquitin_like"/>
    <property type="match status" value="1"/>
</dbReference>
<dbReference type="InterPro" id="IPR029071">
    <property type="entry name" value="Ubiquitin-like_domsf"/>
</dbReference>
<reference evidence="1 2" key="1">
    <citation type="submission" date="2018-11" db="EMBL/GenBank/DDBJ databases">
        <authorList>
            <consortium name="Pathogen Informatics"/>
        </authorList>
    </citation>
    <scope>NUCLEOTIDE SEQUENCE [LARGE SCALE GENOMIC DNA]</scope>
</reference>
<proteinExistence type="predicted"/>
<name>A0A3P6U124_DIBLA</name>
<accession>A0A3P6U124</accession>
<dbReference type="Proteomes" id="UP000281553">
    <property type="component" value="Unassembled WGS sequence"/>
</dbReference>
<evidence type="ECO:0008006" key="3">
    <source>
        <dbReference type="Google" id="ProtNLM"/>
    </source>
</evidence>
<dbReference type="AlphaFoldDB" id="A0A3P6U124"/>
<organism evidence="1 2">
    <name type="scientific">Dibothriocephalus latus</name>
    <name type="common">Fish tapeworm</name>
    <name type="synonym">Diphyllobothrium latum</name>
    <dbReference type="NCBI Taxonomy" id="60516"/>
    <lineage>
        <taxon>Eukaryota</taxon>
        <taxon>Metazoa</taxon>
        <taxon>Spiralia</taxon>
        <taxon>Lophotrochozoa</taxon>
        <taxon>Platyhelminthes</taxon>
        <taxon>Cestoda</taxon>
        <taxon>Eucestoda</taxon>
        <taxon>Diphyllobothriidea</taxon>
        <taxon>Diphyllobothriidae</taxon>
        <taxon>Dibothriocephalus</taxon>
    </lineage>
</organism>
<dbReference type="SUPFAM" id="SSF54236">
    <property type="entry name" value="Ubiquitin-like"/>
    <property type="match status" value="1"/>
</dbReference>
<protein>
    <recommendedName>
        <fullName evidence="3">Ubiquitin-like domain-containing protein</fullName>
    </recommendedName>
</protein>